<protein>
    <submittedName>
        <fullName evidence="1">Uncharacterized protein</fullName>
    </submittedName>
</protein>
<dbReference type="HOGENOM" id="CLU_2322014_0_0_1"/>
<dbReference type="AlphaFoldDB" id="F2PQY1"/>
<dbReference type="Proteomes" id="UP000009169">
    <property type="component" value="Unassembled WGS sequence"/>
</dbReference>
<proteinExistence type="predicted"/>
<gene>
    <name evidence="1" type="ORF">TEQG_03329</name>
</gene>
<name>F2PQY1_TRIEC</name>
<reference evidence="2" key="1">
    <citation type="journal article" date="2012" name="MBio">
        <title>Comparative genome analysis of Trichophyton rubrum and related dermatophytes reveals candidate genes involved in infection.</title>
        <authorList>
            <person name="Martinez D.A."/>
            <person name="Oliver B.G."/>
            <person name="Graeser Y."/>
            <person name="Goldberg J.M."/>
            <person name="Li W."/>
            <person name="Martinez-Rossi N.M."/>
            <person name="Monod M."/>
            <person name="Shelest E."/>
            <person name="Barton R.C."/>
            <person name="Birch E."/>
            <person name="Brakhage A.A."/>
            <person name="Chen Z."/>
            <person name="Gurr S.J."/>
            <person name="Heiman D."/>
            <person name="Heitman J."/>
            <person name="Kosti I."/>
            <person name="Rossi A."/>
            <person name="Saif S."/>
            <person name="Samalova M."/>
            <person name="Saunders C.W."/>
            <person name="Shea T."/>
            <person name="Summerbell R.C."/>
            <person name="Xu J."/>
            <person name="Young S."/>
            <person name="Zeng Q."/>
            <person name="Birren B.W."/>
            <person name="Cuomo C.A."/>
            <person name="White T.C."/>
        </authorList>
    </citation>
    <scope>NUCLEOTIDE SEQUENCE [LARGE SCALE GENOMIC DNA]</scope>
    <source>
        <strain evidence="2">ATCC MYA-4606 / CBS 127.97</strain>
    </source>
</reference>
<organism evidence="1 2">
    <name type="scientific">Trichophyton equinum (strain ATCC MYA-4606 / CBS 127.97)</name>
    <name type="common">Horse ringworm fungus</name>
    <dbReference type="NCBI Taxonomy" id="559882"/>
    <lineage>
        <taxon>Eukaryota</taxon>
        <taxon>Fungi</taxon>
        <taxon>Dikarya</taxon>
        <taxon>Ascomycota</taxon>
        <taxon>Pezizomycotina</taxon>
        <taxon>Eurotiomycetes</taxon>
        <taxon>Eurotiomycetidae</taxon>
        <taxon>Onygenales</taxon>
        <taxon>Arthrodermataceae</taxon>
        <taxon>Trichophyton</taxon>
    </lineage>
</organism>
<sequence length="99" mass="10875">MQEARHGDTSWAGKAADHVHIRGSGIGNTKTLLTIVNSHIGMSEMVCQRHPSKVDTIVQNMSSSKWLVEREQGVTQSLGPSAPKQSKISDCECPTELWF</sequence>
<evidence type="ECO:0000313" key="1">
    <source>
        <dbReference type="EMBL" id="EGE04299.1"/>
    </source>
</evidence>
<dbReference type="EMBL" id="DS995732">
    <property type="protein sequence ID" value="EGE04299.1"/>
    <property type="molecule type" value="Genomic_DNA"/>
</dbReference>
<evidence type="ECO:0000313" key="2">
    <source>
        <dbReference type="Proteomes" id="UP000009169"/>
    </source>
</evidence>
<keyword evidence="2" id="KW-1185">Reference proteome</keyword>
<dbReference type="VEuPathDB" id="FungiDB:TEQG_03329"/>
<accession>F2PQY1</accession>